<organism evidence="6 7">
    <name type="scientific">Leifsonia shinshuensis</name>
    <dbReference type="NCBI Taxonomy" id="150026"/>
    <lineage>
        <taxon>Bacteria</taxon>
        <taxon>Bacillati</taxon>
        <taxon>Actinomycetota</taxon>
        <taxon>Actinomycetes</taxon>
        <taxon>Micrococcales</taxon>
        <taxon>Microbacteriaceae</taxon>
        <taxon>Leifsonia</taxon>
    </lineage>
</organism>
<dbReference type="AlphaFoldDB" id="A0A853CVV9"/>
<dbReference type="EMBL" id="JACCFL010000001">
    <property type="protein sequence ID" value="NYJ22960.1"/>
    <property type="molecule type" value="Genomic_DNA"/>
</dbReference>
<dbReference type="PRINTS" id="PR00455">
    <property type="entry name" value="HTHTETR"/>
</dbReference>
<dbReference type="RefSeq" id="WP_179604947.1">
    <property type="nucleotide sequence ID" value="NZ_BAABEH010000001.1"/>
</dbReference>
<dbReference type="PROSITE" id="PS01081">
    <property type="entry name" value="HTH_TETR_1"/>
    <property type="match status" value="1"/>
</dbReference>
<dbReference type="GO" id="GO:0003677">
    <property type="term" value="F:DNA binding"/>
    <property type="evidence" value="ECO:0007669"/>
    <property type="project" value="UniProtKB-UniRule"/>
</dbReference>
<evidence type="ECO:0000256" key="1">
    <source>
        <dbReference type="ARBA" id="ARBA00023015"/>
    </source>
</evidence>
<dbReference type="SUPFAM" id="SSF48498">
    <property type="entry name" value="Tetracyclin repressor-like, C-terminal domain"/>
    <property type="match status" value="1"/>
</dbReference>
<accession>A0A853CVV9</accession>
<dbReference type="PANTHER" id="PTHR47506">
    <property type="entry name" value="TRANSCRIPTIONAL REGULATORY PROTEIN"/>
    <property type="match status" value="1"/>
</dbReference>
<evidence type="ECO:0000313" key="6">
    <source>
        <dbReference type="EMBL" id="NYJ22960.1"/>
    </source>
</evidence>
<proteinExistence type="predicted"/>
<dbReference type="InterPro" id="IPR009057">
    <property type="entry name" value="Homeodomain-like_sf"/>
</dbReference>
<evidence type="ECO:0000256" key="2">
    <source>
        <dbReference type="ARBA" id="ARBA00023125"/>
    </source>
</evidence>
<dbReference type="InterPro" id="IPR054126">
    <property type="entry name" value="CprB_TetR_C"/>
</dbReference>
<evidence type="ECO:0000259" key="5">
    <source>
        <dbReference type="PROSITE" id="PS50977"/>
    </source>
</evidence>
<dbReference type="Pfam" id="PF00440">
    <property type="entry name" value="TetR_N"/>
    <property type="match status" value="1"/>
</dbReference>
<evidence type="ECO:0000313" key="7">
    <source>
        <dbReference type="Proteomes" id="UP000578352"/>
    </source>
</evidence>
<dbReference type="InterPro" id="IPR036271">
    <property type="entry name" value="Tet_transcr_reg_TetR-rel_C_sf"/>
</dbReference>
<dbReference type="Gene3D" id="1.10.357.10">
    <property type="entry name" value="Tetracycline Repressor, domain 2"/>
    <property type="match status" value="1"/>
</dbReference>
<feature type="domain" description="HTH tetR-type" evidence="5">
    <location>
        <begin position="8"/>
        <end position="68"/>
    </location>
</feature>
<keyword evidence="2 4" id="KW-0238">DNA-binding</keyword>
<dbReference type="InterPro" id="IPR023772">
    <property type="entry name" value="DNA-bd_HTH_TetR-type_CS"/>
</dbReference>
<keyword evidence="3" id="KW-0804">Transcription</keyword>
<feature type="DNA-binding region" description="H-T-H motif" evidence="4">
    <location>
        <begin position="31"/>
        <end position="50"/>
    </location>
</feature>
<dbReference type="Proteomes" id="UP000578352">
    <property type="component" value="Unassembled WGS sequence"/>
</dbReference>
<keyword evidence="1" id="KW-0805">Transcription regulation</keyword>
<dbReference type="SUPFAM" id="SSF46689">
    <property type="entry name" value="Homeodomain-like"/>
    <property type="match status" value="1"/>
</dbReference>
<dbReference type="NCBIfam" id="NF041196">
    <property type="entry name" value="ScbR_bind_reg"/>
    <property type="match status" value="1"/>
</dbReference>
<reference evidence="6 7" key="1">
    <citation type="submission" date="2020-07" db="EMBL/GenBank/DDBJ databases">
        <title>Sequencing the genomes of 1000 actinobacteria strains.</title>
        <authorList>
            <person name="Klenk H.-P."/>
        </authorList>
    </citation>
    <scope>NUCLEOTIDE SEQUENCE [LARGE SCALE GENOMIC DNA]</scope>
    <source>
        <strain evidence="6 7">DSM 15165</strain>
    </source>
</reference>
<comment type="caution">
    <text evidence="6">The sequence shown here is derived from an EMBL/GenBank/DDBJ whole genome shotgun (WGS) entry which is preliminary data.</text>
</comment>
<dbReference type="PANTHER" id="PTHR47506:SF6">
    <property type="entry name" value="HTH-TYPE TRANSCRIPTIONAL REPRESSOR NEMR"/>
    <property type="match status" value="1"/>
</dbReference>
<evidence type="ECO:0000256" key="3">
    <source>
        <dbReference type="ARBA" id="ARBA00023163"/>
    </source>
</evidence>
<dbReference type="InterPro" id="IPR047923">
    <property type="entry name" value="ArpA-like"/>
</dbReference>
<sequence>MVTQSRALATRDAILRGAAEVFGARGFGLASIADIAAAARLTKGALYFHFTSKDELALAVIADQHRRTMEASAAILAEGRPALESLVLLSRSLGRQLLEDPVVQAGIRLTTEIGTAEQPVTEPYEDWFRSIEELTRRAIEEGDVSERVDPAMFAHLLSPAFTGVQLVSAALTGRADLLQRIRELWIVLLPGIVADGRLDALRTLPDLVVE</sequence>
<dbReference type="InterPro" id="IPR001647">
    <property type="entry name" value="HTH_TetR"/>
</dbReference>
<evidence type="ECO:0000256" key="4">
    <source>
        <dbReference type="PROSITE-ProRule" id="PRU00335"/>
    </source>
</evidence>
<dbReference type="Pfam" id="PF21935">
    <property type="entry name" value="TetR_C_45"/>
    <property type="match status" value="1"/>
</dbReference>
<gene>
    <name evidence="6" type="ORF">HNR13_001247</name>
</gene>
<dbReference type="PROSITE" id="PS50977">
    <property type="entry name" value="HTH_TETR_2"/>
    <property type="match status" value="1"/>
</dbReference>
<name>A0A853CVV9_9MICO</name>
<protein>
    <submittedName>
        <fullName evidence="6">AcrR family transcriptional regulator</fullName>
    </submittedName>
</protein>